<accession>A0A7X6MMF6</accession>
<dbReference type="Gene3D" id="2.40.128.110">
    <property type="entry name" value="Lipid/polyisoprenoid-binding, YceI-like"/>
    <property type="match status" value="1"/>
</dbReference>
<sequence length="187" mass="19904">MGGGPGDRVVTQWNLSPDTGELLLRTGVTGSASRMGHRLTIAMRSWHATVEWDGKVPSSVEVTVDLDSLDVLRGEGGMTPLSGAEKVLIRSNALKTLRAKKFPQAVFRSGEIVADAETYRIEGTLEIGGHSGDQVAVVRVEGDGSGRISGQAQVRHSDFGLKQYSMLMGAMKVADEVEVSLVVTQPA</sequence>
<dbReference type="Pfam" id="PF04264">
    <property type="entry name" value="YceI"/>
    <property type="match status" value="1"/>
</dbReference>
<evidence type="ECO:0000313" key="4">
    <source>
        <dbReference type="Proteomes" id="UP000518188"/>
    </source>
</evidence>
<gene>
    <name evidence="3" type="ORF">HGA11_05740</name>
</gene>
<dbReference type="InterPro" id="IPR036761">
    <property type="entry name" value="TTHA0802/YceI-like_sf"/>
</dbReference>
<organism evidence="3 4">
    <name type="scientific">Mycolicibacterium septicum DSM 44393</name>
    <dbReference type="NCBI Taxonomy" id="1341646"/>
    <lineage>
        <taxon>Bacteria</taxon>
        <taxon>Bacillati</taxon>
        <taxon>Actinomycetota</taxon>
        <taxon>Actinomycetes</taxon>
        <taxon>Mycobacteriales</taxon>
        <taxon>Mycobacteriaceae</taxon>
        <taxon>Mycolicibacterium</taxon>
    </lineage>
</organism>
<dbReference type="EMBL" id="JAAXPJ010000002">
    <property type="protein sequence ID" value="NKZ10473.1"/>
    <property type="molecule type" value="Genomic_DNA"/>
</dbReference>
<name>A0A7X6MMF6_9MYCO</name>
<feature type="domain" description="Lipid/polyisoprenoid-binding YceI-like" evidence="2">
    <location>
        <begin position="12"/>
        <end position="186"/>
    </location>
</feature>
<evidence type="ECO:0000259" key="2">
    <source>
        <dbReference type="SMART" id="SM00867"/>
    </source>
</evidence>
<protein>
    <submittedName>
        <fullName evidence="3">YceI family protein</fullName>
    </submittedName>
</protein>
<dbReference type="AlphaFoldDB" id="A0A7X6MMF6"/>
<comment type="caution">
    <text evidence="3">The sequence shown here is derived from an EMBL/GenBank/DDBJ whole genome shotgun (WGS) entry which is preliminary data.</text>
</comment>
<dbReference type="SUPFAM" id="SSF101874">
    <property type="entry name" value="YceI-like"/>
    <property type="match status" value="1"/>
</dbReference>
<dbReference type="SMART" id="SM00867">
    <property type="entry name" value="YceI"/>
    <property type="match status" value="1"/>
</dbReference>
<comment type="similarity">
    <text evidence="1">Belongs to the UPF0312 family.</text>
</comment>
<reference evidence="3 4" key="1">
    <citation type="submission" date="2020-04" db="EMBL/GenBank/DDBJ databases">
        <title>MicrobeNet Type strains.</title>
        <authorList>
            <person name="Nicholson A.C."/>
        </authorList>
    </citation>
    <scope>NUCLEOTIDE SEQUENCE [LARGE SCALE GENOMIC DNA]</scope>
    <source>
        <strain evidence="3 4">ATCC 700731</strain>
    </source>
</reference>
<evidence type="ECO:0000256" key="1">
    <source>
        <dbReference type="ARBA" id="ARBA00008812"/>
    </source>
</evidence>
<proteinExistence type="inferred from homology"/>
<dbReference type="Proteomes" id="UP000518188">
    <property type="component" value="Unassembled WGS sequence"/>
</dbReference>
<evidence type="ECO:0000313" key="3">
    <source>
        <dbReference type="EMBL" id="NKZ10473.1"/>
    </source>
</evidence>
<dbReference type="InterPro" id="IPR007372">
    <property type="entry name" value="Lipid/polyisoprenoid-bd_YceI"/>
</dbReference>